<reference evidence="8" key="1">
    <citation type="submission" date="2017-09" db="EMBL/GenBank/DDBJ databases">
        <title>Depth-based differentiation of microbial function through sediment-hosted aquifers and enrichment of novel symbionts in the deep terrestrial subsurface.</title>
        <authorList>
            <person name="Probst A.J."/>
            <person name="Ladd B."/>
            <person name="Jarett J.K."/>
            <person name="Geller-Mcgrath D.E."/>
            <person name="Sieber C.M.K."/>
            <person name="Emerson J.B."/>
            <person name="Anantharaman K."/>
            <person name="Thomas B.C."/>
            <person name="Malmstrom R."/>
            <person name="Stieglmeier M."/>
            <person name="Klingl A."/>
            <person name="Woyke T."/>
            <person name="Ryan C.M."/>
            <person name="Banfield J.F."/>
        </authorList>
    </citation>
    <scope>NUCLEOTIDE SEQUENCE [LARGE SCALE GENOMIC DNA]</scope>
</reference>
<dbReference type="PANTHER" id="PTHR37422:SF13">
    <property type="entry name" value="LIPOPOLYSACCHARIDE BIOSYNTHESIS PROTEIN PA4999-RELATED"/>
    <property type="match status" value="1"/>
</dbReference>
<feature type="transmembrane region" description="Helical" evidence="5">
    <location>
        <begin position="129"/>
        <end position="147"/>
    </location>
</feature>
<evidence type="ECO:0000313" key="7">
    <source>
        <dbReference type="EMBL" id="PIZ64693.1"/>
    </source>
</evidence>
<gene>
    <name evidence="7" type="ORF">COY14_04265</name>
</gene>
<name>A0A2M7U383_9BACT</name>
<evidence type="ECO:0000256" key="3">
    <source>
        <dbReference type="ARBA" id="ARBA00022989"/>
    </source>
</evidence>
<feature type="transmembrane region" description="Helical" evidence="5">
    <location>
        <begin position="225"/>
        <end position="248"/>
    </location>
</feature>
<proteinExistence type="predicted"/>
<accession>A0A2M7U383</accession>
<evidence type="ECO:0000256" key="1">
    <source>
        <dbReference type="ARBA" id="ARBA00004141"/>
    </source>
</evidence>
<dbReference type="Proteomes" id="UP000230027">
    <property type="component" value="Unassembled WGS sequence"/>
</dbReference>
<feature type="domain" description="O-antigen ligase-related" evidence="6">
    <location>
        <begin position="225"/>
        <end position="353"/>
    </location>
</feature>
<comment type="caution">
    <text evidence="7">The sequence shown here is derived from an EMBL/GenBank/DDBJ whole genome shotgun (WGS) entry which is preliminary data.</text>
</comment>
<feature type="transmembrane region" description="Helical" evidence="5">
    <location>
        <begin position="370"/>
        <end position="388"/>
    </location>
</feature>
<evidence type="ECO:0000259" key="6">
    <source>
        <dbReference type="Pfam" id="PF04932"/>
    </source>
</evidence>
<protein>
    <recommendedName>
        <fullName evidence="6">O-antigen ligase-related domain-containing protein</fullName>
    </recommendedName>
</protein>
<feature type="transmembrane region" description="Helical" evidence="5">
    <location>
        <begin position="195"/>
        <end position="213"/>
    </location>
</feature>
<evidence type="ECO:0000256" key="2">
    <source>
        <dbReference type="ARBA" id="ARBA00022692"/>
    </source>
</evidence>
<keyword evidence="2 5" id="KW-0812">Transmembrane</keyword>
<sequence length="412" mass="46625">MFAKIKPLLIFSLFLLLPTQLGHFFFNNFSFINGIRIDYLAPTIYITDIIVALLLIIELTKKPILITKAVIKFVKKYPIILSIGILILGNIVFATSPLLSIFRWAKMVEMIVVFLIIKNSQNISKKIIFPFLIGSLFQLILVSFQIVNGSSLQGFWYFLGERSFSISSPGISKMALDGVEILRPYGTFSHPNSLAGFYLLVYGYFLYYSKKIILSQILSISRQLLLAISTILVFLTFSKIAISTLIIITTWHVFKQKYKCVLCLTAKLIVPIVIGCLFLSGTGDVDSINKRIWLAKSALQIIISHPLYGTGLGNYLYAQSAFSIPYSYFFLQPVHNIFLLLMAEVGIPLSISFGIVLLRVLKPLFNNRQVVVIVIIIFITGFFDHYWLTLQQNIILIPLVFGLLQKHKSVVK</sequence>
<dbReference type="PANTHER" id="PTHR37422">
    <property type="entry name" value="TEICHURONIC ACID BIOSYNTHESIS PROTEIN TUAE"/>
    <property type="match status" value="1"/>
</dbReference>
<keyword evidence="4 5" id="KW-0472">Membrane</keyword>
<evidence type="ECO:0000256" key="4">
    <source>
        <dbReference type="ARBA" id="ARBA00023136"/>
    </source>
</evidence>
<feature type="transmembrane region" description="Helical" evidence="5">
    <location>
        <begin position="77"/>
        <end position="95"/>
    </location>
</feature>
<feature type="transmembrane region" description="Helical" evidence="5">
    <location>
        <begin position="268"/>
        <end position="285"/>
    </location>
</feature>
<evidence type="ECO:0000313" key="8">
    <source>
        <dbReference type="Proteomes" id="UP000230027"/>
    </source>
</evidence>
<feature type="transmembrane region" description="Helical" evidence="5">
    <location>
        <begin position="297"/>
        <end position="317"/>
    </location>
</feature>
<dbReference type="AlphaFoldDB" id="A0A2M7U383"/>
<feature type="transmembrane region" description="Helical" evidence="5">
    <location>
        <begin position="37"/>
        <end position="57"/>
    </location>
</feature>
<dbReference type="InterPro" id="IPR007016">
    <property type="entry name" value="O-antigen_ligase-rel_domated"/>
</dbReference>
<evidence type="ECO:0000256" key="5">
    <source>
        <dbReference type="SAM" id="Phobius"/>
    </source>
</evidence>
<dbReference type="GO" id="GO:0016020">
    <property type="term" value="C:membrane"/>
    <property type="evidence" value="ECO:0007669"/>
    <property type="project" value="UniProtKB-SubCell"/>
</dbReference>
<dbReference type="Pfam" id="PF04932">
    <property type="entry name" value="Wzy_C"/>
    <property type="match status" value="1"/>
</dbReference>
<keyword evidence="3 5" id="KW-1133">Transmembrane helix</keyword>
<dbReference type="EMBL" id="PFOD01000072">
    <property type="protein sequence ID" value="PIZ64693.1"/>
    <property type="molecule type" value="Genomic_DNA"/>
</dbReference>
<organism evidence="7 8">
    <name type="scientific">Candidatus Roizmanbacteria bacterium CG_4_10_14_0_2_um_filter_36_9</name>
    <dbReference type="NCBI Taxonomy" id="1974823"/>
    <lineage>
        <taxon>Bacteria</taxon>
        <taxon>Candidatus Roizmaniibacteriota</taxon>
    </lineage>
</organism>
<dbReference type="InterPro" id="IPR051533">
    <property type="entry name" value="WaaL-like"/>
</dbReference>
<comment type="subcellular location">
    <subcellularLocation>
        <location evidence="1">Membrane</location>
        <topology evidence="1">Multi-pass membrane protein</topology>
    </subcellularLocation>
</comment>
<feature type="transmembrane region" description="Helical" evidence="5">
    <location>
        <begin position="337"/>
        <end position="358"/>
    </location>
</feature>